<dbReference type="Proteomes" id="UP000053370">
    <property type="component" value="Unassembled WGS sequence"/>
</dbReference>
<keyword evidence="2" id="KW-1185">Reference proteome</keyword>
<sequence>MKKLSVLSLLIVVLASAILTGVVYAQDELIQIGVLQLVEHAALDAANSGFVAGLKDSGFEEGKNIEIDQQNAQADQANLMTISDRFVKNKVDLILAIATPAAQAVASATTEIPILVTAVTDLVGARLVESNEVPGTNVSGTTDAAPIDKQLALLMELFPETKTLGIIYNSSEVNSEIQAKQVEEEATKLGLAVEKGTITSVNDIEQVASSLSSKVDAIYAPTDNTIASAMPNLAKVTEEKKIPTICGEPGMVKAGGLMTIGIDYYKLGYQTGLMAARVLKGEAEPSTMPVESLKDVDIVLNQDTADAIGYTFPESILEKAAIVYPE</sequence>
<organism evidence="1">
    <name type="scientific">Flexilinea flocculi</name>
    <dbReference type="NCBI Taxonomy" id="1678840"/>
    <lineage>
        <taxon>Bacteria</taxon>
        <taxon>Bacillati</taxon>
        <taxon>Chloroflexota</taxon>
        <taxon>Anaerolineae</taxon>
        <taxon>Anaerolineales</taxon>
        <taxon>Anaerolineaceae</taxon>
        <taxon>Flexilinea</taxon>
    </lineage>
</organism>
<dbReference type="Gene3D" id="3.40.50.2300">
    <property type="match status" value="2"/>
</dbReference>
<gene>
    <name evidence="1" type="ORF">ATC1_131854</name>
</gene>
<dbReference type="OrthoDB" id="9776955at2"/>
<dbReference type="PATRIC" id="fig|1678840.3.peg.3398"/>
<reference evidence="1" key="1">
    <citation type="journal article" date="2015" name="Genome Announc.">
        <title>Draft Genome Sequence of Anaerolineae Strain TC1, a Novel Isolate from a Methanogenic Wastewater Treatment System.</title>
        <authorList>
            <person name="Matsuura N."/>
            <person name="Tourlousse D.M."/>
            <person name="Sun L."/>
            <person name="Toyonaga M."/>
            <person name="Kuroda K."/>
            <person name="Ohashi A."/>
            <person name="Cruz R."/>
            <person name="Yamaguchi T."/>
            <person name="Sekiguchi Y."/>
        </authorList>
    </citation>
    <scope>NUCLEOTIDE SEQUENCE [LARGE SCALE GENOMIC DNA]</scope>
    <source>
        <strain evidence="1">TC1</strain>
    </source>
</reference>
<dbReference type="SUPFAM" id="SSF53822">
    <property type="entry name" value="Periplasmic binding protein-like I"/>
    <property type="match status" value="1"/>
</dbReference>
<dbReference type="InterPro" id="IPR028082">
    <property type="entry name" value="Peripla_BP_I"/>
</dbReference>
<dbReference type="PANTHER" id="PTHR35271">
    <property type="entry name" value="ABC TRANSPORTER, SUBSTRATE-BINDING LIPOPROTEIN-RELATED"/>
    <property type="match status" value="1"/>
</dbReference>
<dbReference type="RefSeq" id="WP_062283893.1">
    <property type="nucleotide sequence ID" value="NZ_DF968181.1"/>
</dbReference>
<evidence type="ECO:0000313" key="2">
    <source>
        <dbReference type="Proteomes" id="UP000053370"/>
    </source>
</evidence>
<dbReference type="InterPro" id="IPR007487">
    <property type="entry name" value="ABC_transpt-TYRBP-like"/>
</dbReference>
<dbReference type="EMBL" id="DF968181">
    <property type="protein sequence ID" value="GAP41858.1"/>
    <property type="molecule type" value="Genomic_DNA"/>
</dbReference>
<evidence type="ECO:0000313" key="1">
    <source>
        <dbReference type="EMBL" id="GAP41858.1"/>
    </source>
</evidence>
<protein>
    <submittedName>
        <fullName evidence="1">ABC-type uncharacterized transport system, periplasmic component</fullName>
    </submittedName>
</protein>
<accession>A0A0S7BUT7</accession>
<name>A0A0S7BUT7_9CHLR</name>
<proteinExistence type="predicted"/>
<dbReference type="Pfam" id="PF04392">
    <property type="entry name" value="ABC_sub_bind"/>
    <property type="match status" value="1"/>
</dbReference>
<dbReference type="PANTHER" id="PTHR35271:SF1">
    <property type="entry name" value="ABC TRANSPORTER, SUBSTRATE-BINDING LIPOPROTEIN"/>
    <property type="match status" value="1"/>
</dbReference>
<dbReference type="CDD" id="cd06325">
    <property type="entry name" value="PBP1_ABC_unchar_transporter"/>
    <property type="match status" value="1"/>
</dbReference>
<dbReference type="AlphaFoldDB" id="A0A0S7BUT7"/>
<dbReference type="STRING" id="1678840.ATC1_131854"/>